<keyword evidence="1" id="KW-1133">Transmembrane helix</keyword>
<dbReference type="Proteomes" id="UP000638043">
    <property type="component" value="Unassembled WGS sequence"/>
</dbReference>
<keyword evidence="1" id="KW-0812">Transmembrane</keyword>
<feature type="transmembrane region" description="Helical" evidence="1">
    <location>
        <begin position="57"/>
        <end position="79"/>
    </location>
</feature>
<sequence length="104" mass="11278">MSQVSPVAVRRSPKYGVFTAIGVALGLIAALILTFAFTGTSEPSPFTEVRYSQSQTFGFILLWCVPAGIAVMLILAMILDRTVGRRTRQVNVVREVTDETGSLD</sequence>
<gene>
    <name evidence="2" type="ORF">GCM10010910_20360</name>
</gene>
<evidence type="ECO:0008006" key="4">
    <source>
        <dbReference type="Google" id="ProtNLM"/>
    </source>
</evidence>
<protein>
    <recommendedName>
        <fullName evidence="4">Potassium transporter Trk</fullName>
    </recommendedName>
</protein>
<proteinExistence type="predicted"/>
<organism evidence="2 3">
    <name type="scientific">Microbacterium nanhaiense</name>
    <dbReference type="NCBI Taxonomy" id="1301026"/>
    <lineage>
        <taxon>Bacteria</taxon>
        <taxon>Bacillati</taxon>
        <taxon>Actinomycetota</taxon>
        <taxon>Actinomycetes</taxon>
        <taxon>Micrococcales</taxon>
        <taxon>Microbacteriaceae</taxon>
        <taxon>Microbacterium</taxon>
    </lineage>
</organism>
<dbReference type="EMBL" id="BMMQ01000006">
    <property type="protein sequence ID" value="GGO64757.1"/>
    <property type="molecule type" value="Genomic_DNA"/>
</dbReference>
<keyword evidence="1" id="KW-0472">Membrane</keyword>
<accession>A0ABQ2N169</accession>
<keyword evidence="3" id="KW-1185">Reference proteome</keyword>
<comment type="caution">
    <text evidence="2">The sequence shown here is derived from an EMBL/GenBank/DDBJ whole genome shotgun (WGS) entry which is preliminary data.</text>
</comment>
<name>A0ABQ2N169_9MICO</name>
<evidence type="ECO:0000313" key="2">
    <source>
        <dbReference type="EMBL" id="GGO64757.1"/>
    </source>
</evidence>
<evidence type="ECO:0000313" key="3">
    <source>
        <dbReference type="Proteomes" id="UP000638043"/>
    </source>
</evidence>
<evidence type="ECO:0000256" key="1">
    <source>
        <dbReference type="SAM" id="Phobius"/>
    </source>
</evidence>
<feature type="transmembrane region" description="Helical" evidence="1">
    <location>
        <begin position="15"/>
        <end position="37"/>
    </location>
</feature>
<reference evidence="3" key="1">
    <citation type="journal article" date="2019" name="Int. J. Syst. Evol. Microbiol.">
        <title>The Global Catalogue of Microorganisms (GCM) 10K type strain sequencing project: providing services to taxonomists for standard genome sequencing and annotation.</title>
        <authorList>
            <consortium name="The Broad Institute Genomics Platform"/>
            <consortium name="The Broad Institute Genome Sequencing Center for Infectious Disease"/>
            <person name="Wu L."/>
            <person name="Ma J."/>
        </authorList>
    </citation>
    <scope>NUCLEOTIDE SEQUENCE [LARGE SCALE GENOMIC DNA]</scope>
    <source>
        <strain evidence="3">CGMCC 4.7181</strain>
    </source>
</reference>